<evidence type="ECO:0000313" key="1">
    <source>
        <dbReference type="EMBL" id="ODC04383.1"/>
    </source>
</evidence>
<name>A0A1E2VBQ3_9GAMM</name>
<evidence type="ECO:0008006" key="3">
    <source>
        <dbReference type="Google" id="ProtNLM"/>
    </source>
</evidence>
<gene>
    <name evidence="1" type="ORF">BFW38_13430</name>
</gene>
<accession>A0A1E2VBQ3</accession>
<evidence type="ECO:0000313" key="2">
    <source>
        <dbReference type="Proteomes" id="UP000094291"/>
    </source>
</evidence>
<dbReference type="InterPro" id="IPR010780">
    <property type="entry name" value="DUF1375"/>
</dbReference>
<dbReference type="STRING" id="197479.BFW38_13430"/>
<protein>
    <recommendedName>
        <fullName evidence="3">YceK/YidQ family lipoprotein</fullName>
    </recommendedName>
</protein>
<dbReference type="Pfam" id="PF07119">
    <property type="entry name" value="DUF1375"/>
    <property type="match status" value="1"/>
</dbReference>
<keyword evidence="2" id="KW-1185">Reference proteome</keyword>
<dbReference type="Proteomes" id="UP000094291">
    <property type="component" value="Unassembled WGS sequence"/>
</dbReference>
<sequence>MAVMVLGLPGCATTMRYAFDDHPSPCQDISYSYGGTQMDSIMLTDSLFDDDGDWRLSALLFLDLPLSFVFDTVLLPVSIPLDWDAHQQCQAKQSDA</sequence>
<proteinExistence type="predicted"/>
<dbReference type="AlphaFoldDB" id="A0A1E2VBQ3"/>
<comment type="caution">
    <text evidence="1">The sequence shown here is derived from an EMBL/GenBank/DDBJ whole genome shotgun (WGS) entry which is preliminary data.</text>
</comment>
<organism evidence="1 2">
    <name type="scientific">Terasakiispira papahanaumokuakeensis</name>
    <dbReference type="NCBI Taxonomy" id="197479"/>
    <lineage>
        <taxon>Bacteria</taxon>
        <taxon>Pseudomonadati</taxon>
        <taxon>Pseudomonadota</taxon>
        <taxon>Gammaproteobacteria</taxon>
        <taxon>Oceanospirillales</taxon>
        <taxon>Terasakiispira</taxon>
    </lineage>
</organism>
<reference evidence="1 2" key="1">
    <citation type="submission" date="2016-08" db="EMBL/GenBank/DDBJ databases">
        <authorList>
            <person name="Seilhamer J.J."/>
        </authorList>
    </citation>
    <scope>NUCLEOTIDE SEQUENCE [LARGE SCALE GENOMIC DNA]</scope>
    <source>
        <strain evidence="1 2">PH27A</strain>
    </source>
</reference>
<dbReference type="EMBL" id="MDTQ01000001">
    <property type="protein sequence ID" value="ODC04383.1"/>
    <property type="molecule type" value="Genomic_DNA"/>
</dbReference>